<sequence length="345" mass="39767">MSNIAKGKNPSIEQMREFAKAPNFAWNEAKQKGYFINQNPQARHIKRANFLAVLKYYLLKPKNAVPNSLLPCVKSNFSALFSKTPLIAWLGHSSIFLHYKGLNILVDPLFSHYAAPKPYINKAFHSHSYFSAQDFSKVDIVLITHDHYDHLDYNSILALKDKARHFITPLGVGSHLQFWGVENVSELNWWESIEIEGIKITCTPSQHSSGRGVEWQRTLWSSYVLSFGEKNIFLSGDGGYYTHFREIGERFSIDLALLENGQYNRAWRYSHSFTHEVLQSALDLKAKMIIPIHYGRFVAGTHAWNEPLKNLIKLCKEHNKPICVPKIGELYALDSKPLLEEWWEF</sequence>
<dbReference type="Pfam" id="PF12706">
    <property type="entry name" value="Lactamase_B_2"/>
    <property type="match status" value="1"/>
</dbReference>
<dbReference type="SUPFAM" id="SSF56281">
    <property type="entry name" value="Metallo-hydrolase/oxidoreductase"/>
    <property type="match status" value="1"/>
</dbReference>
<dbReference type="PANTHER" id="PTHR15032">
    <property type="entry name" value="N-ACYL-PHOSPHATIDYLETHANOLAMINE-HYDROLYZING PHOSPHOLIPASE D"/>
    <property type="match status" value="1"/>
</dbReference>
<dbReference type="OrthoDB" id="9805728at2"/>
<dbReference type="GO" id="GO:0005737">
    <property type="term" value="C:cytoplasm"/>
    <property type="evidence" value="ECO:0007669"/>
    <property type="project" value="TreeGrafter"/>
</dbReference>
<proteinExistence type="predicted"/>
<gene>
    <name evidence="2" type="ORF">B6S12_07420</name>
</gene>
<dbReference type="EMBL" id="NBIU01000022">
    <property type="protein sequence ID" value="PZT47749.1"/>
    <property type="molecule type" value="Genomic_DNA"/>
</dbReference>
<keyword evidence="2" id="KW-0378">Hydrolase</keyword>
<dbReference type="RefSeq" id="WP_111230168.1">
    <property type="nucleotide sequence ID" value="NZ_NBIU01000022.1"/>
</dbReference>
<keyword evidence="3" id="KW-1185">Reference proteome</keyword>
<organism evidence="2 3">
    <name type="scientific">Helicobacter valdiviensis</name>
    <dbReference type="NCBI Taxonomy" id="1458358"/>
    <lineage>
        <taxon>Bacteria</taxon>
        <taxon>Pseudomonadati</taxon>
        <taxon>Campylobacterota</taxon>
        <taxon>Epsilonproteobacteria</taxon>
        <taxon>Campylobacterales</taxon>
        <taxon>Helicobacteraceae</taxon>
        <taxon>Helicobacter</taxon>
    </lineage>
</organism>
<evidence type="ECO:0000313" key="3">
    <source>
        <dbReference type="Proteomes" id="UP000249746"/>
    </source>
</evidence>
<dbReference type="Proteomes" id="UP000249746">
    <property type="component" value="Unassembled WGS sequence"/>
</dbReference>
<comment type="caution">
    <text evidence="2">The sequence shown here is derived from an EMBL/GenBank/DDBJ whole genome shotgun (WGS) entry which is preliminary data.</text>
</comment>
<name>A0A2W6MUZ8_9HELI</name>
<dbReference type="GO" id="GO:0016787">
    <property type="term" value="F:hydrolase activity"/>
    <property type="evidence" value="ECO:0007669"/>
    <property type="project" value="UniProtKB-KW"/>
</dbReference>
<dbReference type="InterPro" id="IPR036866">
    <property type="entry name" value="RibonucZ/Hydroxyglut_hydro"/>
</dbReference>
<dbReference type="SMART" id="SM00849">
    <property type="entry name" value="Lactamase_B"/>
    <property type="match status" value="1"/>
</dbReference>
<accession>A0A2W6MUZ8</accession>
<dbReference type="Gene3D" id="3.60.15.10">
    <property type="entry name" value="Ribonuclease Z/Hydroxyacylglutathione hydrolase-like"/>
    <property type="match status" value="1"/>
</dbReference>
<dbReference type="InterPro" id="IPR001279">
    <property type="entry name" value="Metallo-B-lactamas"/>
</dbReference>
<feature type="domain" description="Metallo-beta-lactamase" evidence="1">
    <location>
        <begin position="91"/>
        <end position="293"/>
    </location>
</feature>
<evidence type="ECO:0000259" key="1">
    <source>
        <dbReference type="SMART" id="SM00849"/>
    </source>
</evidence>
<evidence type="ECO:0000313" key="2">
    <source>
        <dbReference type="EMBL" id="PZT47749.1"/>
    </source>
</evidence>
<dbReference type="AlphaFoldDB" id="A0A2W6MUZ8"/>
<dbReference type="PANTHER" id="PTHR15032:SF4">
    <property type="entry name" value="N-ACYL-PHOSPHATIDYLETHANOLAMINE-HYDROLYZING PHOSPHOLIPASE D"/>
    <property type="match status" value="1"/>
</dbReference>
<protein>
    <submittedName>
        <fullName evidence="2">MBL fold metallo-hydrolase</fullName>
    </submittedName>
</protein>
<reference evidence="2 3" key="1">
    <citation type="submission" date="2017-03" db="EMBL/GenBank/DDBJ databases">
        <title>Genomic and clinical evidence uncovers the enterohepatic species Helicobacter valdiviensis as a potential human intestinal pathogen.</title>
        <authorList>
            <person name="Fresia P."/>
            <person name="Jara R."/>
            <person name="Sierra R."/>
            <person name="Ferres I."/>
            <person name="Greif G."/>
            <person name="Iraola G."/>
            <person name="Collado L."/>
        </authorList>
    </citation>
    <scope>NUCLEOTIDE SEQUENCE [LARGE SCALE GENOMIC DNA]</scope>
    <source>
        <strain evidence="2 3">WBE14</strain>
    </source>
</reference>